<keyword evidence="1" id="KW-0472">Membrane</keyword>
<keyword evidence="1" id="KW-1133">Transmembrane helix</keyword>
<accession>A0A2H0B5L2</accession>
<comment type="caution">
    <text evidence="2">The sequence shown here is derived from an EMBL/GenBank/DDBJ whole genome shotgun (WGS) entry which is preliminary data.</text>
</comment>
<proteinExistence type="predicted"/>
<organism evidence="2 3">
    <name type="scientific">Candidatus Beckwithbacteria bacterium CG23_combo_of_CG06-09_8_20_14_all_34_8</name>
    <dbReference type="NCBI Taxonomy" id="1974497"/>
    <lineage>
        <taxon>Bacteria</taxon>
        <taxon>Candidatus Beckwithiibacteriota</taxon>
    </lineage>
</organism>
<evidence type="ECO:0000313" key="2">
    <source>
        <dbReference type="EMBL" id="PIP52945.1"/>
    </source>
</evidence>
<evidence type="ECO:0000256" key="1">
    <source>
        <dbReference type="SAM" id="Phobius"/>
    </source>
</evidence>
<dbReference type="EMBL" id="PCSR01000089">
    <property type="protein sequence ID" value="PIP52945.1"/>
    <property type="molecule type" value="Genomic_DNA"/>
</dbReference>
<dbReference type="Proteomes" id="UP000229459">
    <property type="component" value="Unassembled WGS sequence"/>
</dbReference>
<gene>
    <name evidence="2" type="ORF">COX08_03810</name>
</gene>
<keyword evidence="1" id="KW-0812">Transmembrane</keyword>
<sequence length="191" mass="20337">MNTQVQKQNPPANNQATQVPNVVKPPISETHSVLRPLQSQSATSIPVKKGNSMQKTKPIVISFLVILLGIASGYGLALARNGGTSSSGLKNEPGLQREVASNEITVGTKVGIADEKTFKDSTEGQLEKGGIDGEGSHHLVRPGGDSQTVYITSSVIDLDQFIGRKVKVWGETMAADKAGWFMDIGKLEVLE</sequence>
<name>A0A2H0B5L2_9BACT</name>
<protein>
    <submittedName>
        <fullName evidence="2">Uncharacterized protein</fullName>
    </submittedName>
</protein>
<dbReference type="AlphaFoldDB" id="A0A2H0B5L2"/>
<feature type="transmembrane region" description="Helical" evidence="1">
    <location>
        <begin position="58"/>
        <end position="77"/>
    </location>
</feature>
<evidence type="ECO:0000313" key="3">
    <source>
        <dbReference type="Proteomes" id="UP000229459"/>
    </source>
</evidence>
<reference evidence="2 3" key="1">
    <citation type="submission" date="2017-09" db="EMBL/GenBank/DDBJ databases">
        <title>Depth-based differentiation of microbial function through sediment-hosted aquifers and enrichment of novel symbionts in the deep terrestrial subsurface.</title>
        <authorList>
            <person name="Probst A.J."/>
            <person name="Ladd B."/>
            <person name="Jarett J.K."/>
            <person name="Geller-Mcgrath D.E."/>
            <person name="Sieber C.M."/>
            <person name="Emerson J.B."/>
            <person name="Anantharaman K."/>
            <person name="Thomas B.C."/>
            <person name="Malmstrom R."/>
            <person name="Stieglmeier M."/>
            <person name="Klingl A."/>
            <person name="Woyke T."/>
            <person name="Ryan C.M."/>
            <person name="Banfield J.F."/>
        </authorList>
    </citation>
    <scope>NUCLEOTIDE SEQUENCE [LARGE SCALE GENOMIC DNA]</scope>
    <source>
        <strain evidence="2">CG23_combo_of_CG06-09_8_20_14_all_34_8</strain>
    </source>
</reference>